<keyword evidence="1" id="KW-0472">Membrane</keyword>
<dbReference type="EMBL" id="CAJNDS010002147">
    <property type="protein sequence ID" value="CAE7351175.1"/>
    <property type="molecule type" value="Genomic_DNA"/>
</dbReference>
<dbReference type="OrthoDB" id="10475972at2759"/>
<protein>
    <submittedName>
        <fullName evidence="2">Uncharacterized protein</fullName>
    </submittedName>
</protein>
<reference evidence="2" key="1">
    <citation type="submission" date="2021-02" db="EMBL/GenBank/DDBJ databases">
        <authorList>
            <person name="Dougan E. K."/>
            <person name="Rhodes N."/>
            <person name="Thang M."/>
            <person name="Chan C."/>
        </authorList>
    </citation>
    <scope>NUCLEOTIDE SEQUENCE</scope>
</reference>
<sequence length="202" mass="22728">MHILDAILAWWASADHVPTCHLHVWKLARDSILHSDVKNILARYENVVLAYLAFSAWLMTDSAVQVAILNNAPNMMALYVLAIMCGCTLLCENQATQVHYAQLRHISTLQRLQESTYVYGERPDLAHQRNLLDQMITRMSSGGDYQTRLLYMPLNPTFQKAVFAYFFTACVSVATRPIADGISLSRPLGAFDTLANHATDQK</sequence>
<dbReference type="Proteomes" id="UP000604046">
    <property type="component" value="Unassembled WGS sequence"/>
</dbReference>
<keyword evidence="1" id="KW-0812">Transmembrane</keyword>
<comment type="caution">
    <text evidence="2">The sequence shown here is derived from an EMBL/GenBank/DDBJ whole genome shotgun (WGS) entry which is preliminary data.</text>
</comment>
<evidence type="ECO:0000256" key="1">
    <source>
        <dbReference type="SAM" id="Phobius"/>
    </source>
</evidence>
<accession>A0A812P5N1</accession>
<proteinExistence type="predicted"/>
<name>A0A812P5N1_9DINO</name>
<dbReference type="AlphaFoldDB" id="A0A812P5N1"/>
<organism evidence="2 3">
    <name type="scientific">Symbiodinium natans</name>
    <dbReference type="NCBI Taxonomy" id="878477"/>
    <lineage>
        <taxon>Eukaryota</taxon>
        <taxon>Sar</taxon>
        <taxon>Alveolata</taxon>
        <taxon>Dinophyceae</taxon>
        <taxon>Suessiales</taxon>
        <taxon>Symbiodiniaceae</taxon>
        <taxon>Symbiodinium</taxon>
    </lineage>
</organism>
<keyword evidence="3" id="KW-1185">Reference proteome</keyword>
<evidence type="ECO:0000313" key="2">
    <source>
        <dbReference type="EMBL" id="CAE7351175.1"/>
    </source>
</evidence>
<gene>
    <name evidence="2" type="ORF">SNAT2548_LOCUS18514</name>
</gene>
<feature type="transmembrane region" description="Helical" evidence="1">
    <location>
        <begin position="48"/>
        <end position="68"/>
    </location>
</feature>
<keyword evidence="1" id="KW-1133">Transmembrane helix</keyword>
<evidence type="ECO:0000313" key="3">
    <source>
        <dbReference type="Proteomes" id="UP000604046"/>
    </source>
</evidence>